<dbReference type="AlphaFoldDB" id="T1HUI2"/>
<proteinExistence type="predicted"/>
<dbReference type="EMBL" id="ACPB03012091">
    <property type="status" value="NOT_ANNOTATED_CDS"/>
    <property type="molecule type" value="Genomic_DNA"/>
</dbReference>
<dbReference type="HOGENOM" id="CLU_006586_13_2_1"/>
<dbReference type="InParanoid" id="T1HUI2"/>
<protein>
    <submittedName>
        <fullName evidence="3">COesterase domain-containing protein</fullName>
    </submittedName>
</protein>
<accession>T1HUI2</accession>
<dbReference type="eggNOG" id="KOG1516">
    <property type="taxonomic scope" value="Eukaryota"/>
</dbReference>
<dbReference type="SUPFAM" id="SSF53474">
    <property type="entry name" value="alpha/beta-Hydrolases"/>
    <property type="match status" value="1"/>
</dbReference>
<keyword evidence="4" id="KW-1185">Reference proteome</keyword>
<name>T1HUI2_RHOPR</name>
<keyword evidence="1" id="KW-0325">Glycoprotein</keyword>
<dbReference type="InterPro" id="IPR029058">
    <property type="entry name" value="AB_hydrolase_fold"/>
</dbReference>
<evidence type="ECO:0000313" key="4">
    <source>
        <dbReference type="Proteomes" id="UP000015103"/>
    </source>
</evidence>
<dbReference type="Proteomes" id="UP000015103">
    <property type="component" value="Unassembled WGS sequence"/>
</dbReference>
<dbReference type="Gene3D" id="3.40.50.1820">
    <property type="entry name" value="alpha/beta hydrolase"/>
    <property type="match status" value="2"/>
</dbReference>
<evidence type="ECO:0000256" key="1">
    <source>
        <dbReference type="ARBA" id="ARBA00023180"/>
    </source>
</evidence>
<sequence length="470" mass="53530">MANVLCLLLYIRCENNIARTSEGLLRGYNVQTRNGRTVLGFSGIPYAKPPLGKLRFQDPQPPDNWKGIKDAKHHRKLCVQHAYIEEALKDLVMGSEDCLYLSVYTAKLKPKVLYPVMTYIHGGGFEIGIQELIFGPSYFMDHNVVLVLFNYRLGSLGLFHAAISESGNALSNWAYAQPGFARQLAVKSAESLGCSTDDSQKILDCLINKHPHAIARQQHNFTGRYVDVVPVFIPSSDLATKEPLFPKDPKDLNTVQVPWMTGCNNLDGLLKSRLFVIHPDLYKKLQDNFVDLVPGLMKLSTRNTTVLNKLRKVYFGKSRISKKLLRNITDMLTDYFFIWPMTKSLRTHSGPLYLYYNSYNGKQSLQNILLPYKALNGSFHGDEAMYLWHWPIALDPLYGQDLKFSRLLVQLWVNFATYGTPTPPGYKFNWPQWNQISQQYFKFNANGSVSVESHLASDRIKFWDNLGVAV</sequence>
<dbReference type="InterPro" id="IPR050309">
    <property type="entry name" value="Type-B_Carboxylest/Lipase"/>
</dbReference>
<dbReference type="EnsemblMetazoa" id="RPRC007702-RA">
    <property type="protein sequence ID" value="RPRC007702-PA"/>
    <property type="gene ID" value="RPRC007702"/>
</dbReference>
<dbReference type="OMA" id="FVPFFWN"/>
<dbReference type="PANTHER" id="PTHR11559">
    <property type="entry name" value="CARBOXYLESTERASE"/>
    <property type="match status" value="1"/>
</dbReference>
<dbReference type="InterPro" id="IPR002018">
    <property type="entry name" value="CarbesteraseB"/>
</dbReference>
<evidence type="ECO:0000259" key="2">
    <source>
        <dbReference type="Pfam" id="PF00135"/>
    </source>
</evidence>
<organism evidence="3 4">
    <name type="scientific">Rhodnius prolixus</name>
    <name type="common">Triatomid bug</name>
    <dbReference type="NCBI Taxonomy" id="13249"/>
    <lineage>
        <taxon>Eukaryota</taxon>
        <taxon>Metazoa</taxon>
        <taxon>Ecdysozoa</taxon>
        <taxon>Arthropoda</taxon>
        <taxon>Hexapoda</taxon>
        <taxon>Insecta</taxon>
        <taxon>Pterygota</taxon>
        <taxon>Neoptera</taxon>
        <taxon>Paraneoptera</taxon>
        <taxon>Hemiptera</taxon>
        <taxon>Heteroptera</taxon>
        <taxon>Panheteroptera</taxon>
        <taxon>Cimicomorpha</taxon>
        <taxon>Reduviidae</taxon>
        <taxon>Triatominae</taxon>
        <taxon>Rhodnius</taxon>
    </lineage>
</organism>
<dbReference type="VEuPathDB" id="VectorBase:RPRC007702"/>
<reference evidence="3" key="1">
    <citation type="submission" date="2015-05" db="UniProtKB">
        <authorList>
            <consortium name="EnsemblMetazoa"/>
        </authorList>
    </citation>
    <scope>IDENTIFICATION</scope>
</reference>
<dbReference type="STRING" id="13249.T1HUI2"/>
<evidence type="ECO:0000313" key="3">
    <source>
        <dbReference type="EnsemblMetazoa" id="RPRC007702-PA"/>
    </source>
</evidence>
<dbReference type="Pfam" id="PF00135">
    <property type="entry name" value="COesterase"/>
    <property type="match status" value="1"/>
</dbReference>
<feature type="domain" description="Carboxylesterase type B" evidence="2">
    <location>
        <begin position="16"/>
        <end position="158"/>
    </location>
</feature>